<reference evidence="1 2" key="1">
    <citation type="submission" date="2024-11" db="EMBL/GenBank/DDBJ databases">
        <title>Chromosome-level genome assembly of Eucalyptus globulus Labill. provides insights into its genome evolution.</title>
        <authorList>
            <person name="Li X."/>
        </authorList>
    </citation>
    <scope>NUCLEOTIDE SEQUENCE [LARGE SCALE GENOMIC DNA]</scope>
    <source>
        <strain evidence="1">CL2024</strain>
        <tissue evidence="1">Fresh tender leaves</tissue>
    </source>
</reference>
<proteinExistence type="predicted"/>
<dbReference type="EMBL" id="JBJKBG010000009">
    <property type="protein sequence ID" value="KAL3722018.1"/>
    <property type="molecule type" value="Genomic_DNA"/>
</dbReference>
<comment type="caution">
    <text evidence="1">The sequence shown here is derived from an EMBL/GenBank/DDBJ whole genome shotgun (WGS) entry which is preliminary data.</text>
</comment>
<name>A0ABD3J8T2_EUCGL</name>
<accession>A0ABD3J8T2</accession>
<dbReference type="AlphaFoldDB" id="A0ABD3J8T2"/>
<gene>
    <name evidence="1" type="ORF">ACJRO7_034378</name>
</gene>
<sequence>MGQQTQNQAVAAAASPAEVPQGNVIAEIPIHKLVEQFVKLQPPKFTGIGDPKDATLWIQELEKAFALLRCTEEDKVTLVVYQLQRIASTWWRATKEEVFPKGMVPVWNVFVRAFNGKYFSNCAKQLKMTKFLRLR</sequence>
<evidence type="ECO:0008006" key="3">
    <source>
        <dbReference type="Google" id="ProtNLM"/>
    </source>
</evidence>
<organism evidence="1 2">
    <name type="scientific">Eucalyptus globulus</name>
    <name type="common">Tasmanian blue gum</name>
    <dbReference type="NCBI Taxonomy" id="34317"/>
    <lineage>
        <taxon>Eukaryota</taxon>
        <taxon>Viridiplantae</taxon>
        <taxon>Streptophyta</taxon>
        <taxon>Embryophyta</taxon>
        <taxon>Tracheophyta</taxon>
        <taxon>Spermatophyta</taxon>
        <taxon>Magnoliopsida</taxon>
        <taxon>eudicotyledons</taxon>
        <taxon>Gunneridae</taxon>
        <taxon>Pentapetalae</taxon>
        <taxon>rosids</taxon>
        <taxon>malvids</taxon>
        <taxon>Myrtales</taxon>
        <taxon>Myrtaceae</taxon>
        <taxon>Myrtoideae</taxon>
        <taxon>Eucalypteae</taxon>
        <taxon>Eucalyptus</taxon>
    </lineage>
</organism>
<evidence type="ECO:0000313" key="1">
    <source>
        <dbReference type="EMBL" id="KAL3722018.1"/>
    </source>
</evidence>
<evidence type="ECO:0000313" key="2">
    <source>
        <dbReference type="Proteomes" id="UP001634007"/>
    </source>
</evidence>
<dbReference type="Proteomes" id="UP001634007">
    <property type="component" value="Unassembled WGS sequence"/>
</dbReference>
<protein>
    <recommendedName>
        <fullName evidence="3">Gag-pol polyprotein</fullName>
    </recommendedName>
</protein>
<keyword evidence="2" id="KW-1185">Reference proteome</keyword>